<keyword evidence="2" id="KW-1185">Reference proteome</keyword>
<accession>A0AC61MWI8</accession>
<proteinExistence type="predicted"/>
<reference evidence="1" key="1">
    <citation type="submission" date="2021-01" db="EMBL/GenBank/DDBJ databases">
        <title>Complete genome sequence of Clostridiales bacterium R-7.</title>
        <authorList>
            <person name="Mahoney-Kurpe S.C."/>
            <person name="Palevich N."/>
            <person name="Koike S."/>
            <person name="Moon C.D."/>
            <person name="Attwood G.T."/>
        </authorList>
    </citation>
    <scope>NUCLEOTIDE SEQUENCE</scope>
    <source>
        <strain evidence="1">R-7</strain>
    </source>
</reference>
<name>A0AC61MWI8_9FIRM</name>
<evidence type="ECO:0000313" key="2">
    <source>
        <dbReference type="Proteomes" id="UP000682782"/>
    </source>
</evidence>
<evidence type="ECO:0000313" key="1">
    <source>
        <dbReference type="EMBL" id="QUC65803.1"/>
    </source>
</evidence>
<gene>
    <name evidence="1" type="ORF">JYE49_07860</name>
</gene>
<organism evidence="1 2">
    <name type="scientific">Aristaeella hokkaidonensis</name>
    <dbReference type="NCBI Taxonomy" id="3046382"/>
    <lineage>
        <taxon>Bacteria</taxon>
        <taxon>Bacillati</taxon>
        <taxon>Bacillota</taxon>
        <taxon>Clostridia</taxon>
        <taxon>Eubacteriales</taxon>
        <taxon>Aristaeellaceae</taxon>
        <taxon>Aristaeella</taxon>
    </lineage>
</organism>
<dbReference type="EMBL" id="CP068393">
    <property type="protein sequence ID" value="QUC65803.1"/>
    <property type="molecule type" value="Genomic_DNA"/>
</dbReference>
<protein>
    <submittedName>
        <fullName evidence="1">Cna B-type domain-containing protein</fullName>
    </submittedName>
</protein>
<dbReference type="Proteomes" id="UP000682782">
    <property type="component" value="Chromosome"/>
</dbReference>
<sequence>MFRSIRRPVVLLLILLALFIALNGALSLSVGYAAGTVQIRDAKLKWVTTDYDGIPERLLLKKEYDNGTFSVQYQMDIVLTGAEAHAPGTVRITAPKQIFHQRSSRPDGSVQAAGYGNMTYSVPAAPAEGSSWHREDTGDGRYVIVNDATIDAAASLMFQCTITGLQPNRLVDMLPSDPLKVTVEVTARDGTKDTMDTQELTAVIDTRAALTTYGSTPGASLTGTVYNSSDNISPNVLSNLPGGAETANGYVFVCWKTRPYYDASQYFRLDMDLWAGEAAGNEAAIPGIVLGRTAGGGTVTTQDSGAQAGEHYSRTVTTYDWDDKGTQNGNRMQNIWVAYPTAQMQANKTYTIRAAAAWKMTEADPARGNDPQEVTEKSVDASVNYTHSGWEYPAGRFGVYKYTDSHPDHTHPTIAKDVPDGSENTYHNKNHTYAMAVGALRNNQPVTIEYEVLTAGYGYKYTAGPTSEVPDLPEGWEYDPAHYLNWNYLMETTDDTLTVQNVSGALQPGDYCFTGITVGAPEMFSYGYLQPSQSQYMMENSTFGYKPDNSLPKPDVEVWVKYADGSWALLETVSLRSGTKKITFPEGVIGYKTRFATNQAACKVAVWPTVKLLPSDHLKDIVETVLRSHTNVVVDNDAELKTTYYYSATRPEEVQPSQEAWLQAAAAGSFQETSDSSSATLAVAGFSVYGNAGIEPDPPKNDTVNRRIKASMYMYVDEKSNLSTLEEYNAAVAAGAVIPETSGTWYLLLPENMTPVMSSVSLRSGDRIIEKEVYENFRGSGRALLVVRGTLSPDVSDSYSGAKGYFTDRIFLSLDAYMPWEDYADLEGNKYVKYYAAFESGNPGTLGNLPSTSNYYQSIGYPDAWPNISGTWLNINSTEIRDAMTDLDPDTDEARFVYLYGSLGLGNINIMNQVEFRKDVRAGSTGAWAKGTAGETQVTVTEGGSYTYRMTVAAKNDSYIGGIMFYDAIEEFAPADDAEPGLAAKKAWSGEWQGKGQWKGTLVSVDLTELISKGFGPWVYYTEKPGLKFGAQGSIDTTDTHGILQSFSGWNSDYNLFNQDLWKRVPEGAIVNGVWTVPEGTKVAAIAVDAQRGTNPRTICLLSPGDKVSVYLNMKAPSDGGSDSKWNAKGAYAHKTDNASSPDDVDWIAAMDPASNMYAYNQAAAVYLRFSTPNAQASHGYARDRSVLDFEYTRLGIVPETILVRKTWVDKAWVTNVGYMENHDGLRPDQVTVKLKGVPKLPSGTALTAENNTTFEDTLVLTADDGWQGIFRSAPALDRYGVPYAYTVTEDPVPGYSTAVYKDDNRSYEIVNKHEREQVTITGRKLWLYPDGSPAEPDVDKAQMNLRRVNEKGETEQIPFKDYHKNTNPSKDNSWTYTFSGYERYAPGGYEYKYVLVENTPSGWFSQNDAVPAGVTVTAEYDPDDLTTFRNFKNPDFGYAMIYTYVTDDSRPAEGNNTVLPSFDFILKLTNGDEPLDGEYEYLIYNKGPNGTNDTTIPADAVVVGSGTVCNNGTITLEDKQCAKVIGLPAGSKCKIEKQPPAGWSTRGGNDTYVIRSAETVKFNVINDYTAEGYAEISGTKRLLGREQRAGEFSFEVLDENQRTRGGDENENYGQVIDTVKTGASRGTVTGGDGTVTGLAMFTFTPEFGNEEYYPIYEYGGTKTLHYKFREKVPEGAQTVNGVPVYDDVTYDTREIEVAIIFTDNKDGTLKATVTTATGDPLSFTNTYAFKRNITLTAHKELVGRTLQPEEFSFEVRRKGAPADSAPIATGKNDAEGNVTFTPDIILTERDLDAISSQTGIGDLTFLISEVQGTDPTVAYMTTPREAKVQIAQTEDGKLLVAMPGQTIKRPEILCNACGGTGEAGGFSAVIVDVGEKAAGEIINLNSFFNAEYMDICSNCGGTGYASDGTGGSCTKCNGAGATFKACTHPNFNMEGNYCPDCIYNFIDMKGIHLSDGNVLLIFPYGGPFTLAQICAKNEMDPAGFPASASRYVMIAYLFTEEHWDAITKNPDYVHFTELIDRAAIVYLVDGGTNNTCPVCNGNKVIPGGPYIDGDALPVQLVNYLNTEVSFTAEKTLEGQPASEPFTFVLLETDEERRTETEIARTQNGTDGKIAFEPIALNPATPKTYYYIVREVADAENRTIAYDTGEDIYKVTVSLDDDGIPVVDKKLMSGDGVFRNTYKGGTLEIEVKTGGHIPHWPWWHPPKFPVNVVLKDCEGRPLAGYPLPTSTQKVKVSAKAGNGMLTVSDVMTRAESTTGNVTDSEGRGTILIEGGSVATITGLPDGVTYEASQPADSMPKGYSQGSAEGTTGTIRAGQVSKATFENNYKGEEGEEPAPTSEQPKPSAEPTPSDKPTDEPTVKPTATSTAKPTDESTVKPVATPTAKPTDASTAKPTDVSTVKPTEGTTVKPTETPKATPTAAPAPTDTSKPQPVPKTGDTDNPMLWVGLILIGLIGIGGLAYGKYRKKK</sequence>